<name>A0ABY0V816_9ACTO</name>
<dbReference type="PANTHER" id="PTHR13799">
    <property type="entry name" value="NGG1 INTERACTING FACTOR 3"/>
    <property type="match status" value="1"/>
</dbReference>
<dbReference type="Proteomes" id="UP000198976">
    <property type="component" value="Chromosome I"/>
</dbReference>
<dbReference type="NCBIfam" id="TIGR00486">
    <property type="entry name" value="YbgI_SA1388"/>
    <property type="match status" value="1"/>
</dbReference>
<evidence type="ECO:0000256" key="2">
    <source>
        <dbReference type="ARBA" id="ARBA00011643"/>
    </source>
</evidence>
<evidence type="ECO:0000313" key="6">
    <source>
        <dbReference type="Proteomes" id="UP000198976"/>
    </source>
</evidence>
<dbReference type="RefSeq" id="WP_058236934.1">
    <property type="nucleotide sequence ID" value="NZ_LT629792.1"/>
</dbReference>
<proteinExistence type="inferred from homology"/>
<dbReference type="SUPFAM" id="SSF102705">
    <property type="entry name" value="NIF3 (NGG1p interacting factor 3)-like"/>
    <property type="match status" value="1"/>
</dbReference>
<dbReference type="Pfam" id="PF01784">
    <property type="entry name" value="DUF34_NIF3"/>
    <property type="match status" value="1"/>
</dbReference>
<comment type="subunit">
    <text evidence="2">Homohexamer.</text>
</comment>
<evidence type="ECO:0000313" key="5">
    <source>
        <dbReference type="EMBL" id="SDT96460.1"/>
    </source>
</evidence>
<protein>
    <recommendedName>
        <fullName evidence="3">GTP cyclohydrolase 1 type 2 homolog</fullName>
    </recommendedName>
</protein>
<accession>A0ABY0V816</accession>
<reference evidence="5 6" key="1">
    <citation type="submission" date="2016-10" db="EMBL/GenBank/DDBJ databases">
        <authorList>
            <person name="Varghese N."/>
            <person name="Submissions S."/>
        </authorList>
    </citation>
    <scope>NUCLEOTIDE SEQUENCE [LARGE SCALE GENOMIC DNA]</scope>
    <source>
        <strain evidence="5 6">DSM 9169</strain>
    </source>
</reference>
<keyword evidence="4" id="KW-0479">Metal-binding</keyword>
<evidence type="ECO:0000256" key="3">
    <source>
        <dbReference type="ARBA" id="ARBA00022112"/>
    </source>
</evidence>
<sequence>MTTTWTVSDVVTVMDRWYPPETAQEWDKVGLIVGDPSREVRRVLIAVDPVAAVIDEAVSNEIDMIITHHPLYLRGVSFLPESDPKGRVVATLVRGECALFNAHTNADIAYRGVAHALADLLGLERTQPLDPSGRDRDGRSVGLGRVGTIDPVTLREFAQRVASALPAGPHGLFVGGDLESTVARVAVSGGAGDSLLEQARASGADVFVTADLRHHPSSEHLEGGAPALISGSHWATEWPWVPVLAQRLSEQAEADNVSVDITASTIVTEPWTAHMQTTGGTQ</sequence>
<dbReference type="Gene3D" id="3.40.1390.30">
    <property type="entry name" value="NIF3 (NGG1p interacting factor 3)-like"/>
    <property type="match status" value="2"/>
</dbReference>
<dbReference type="EMBL" id="LT629792">
    <property type="protein sequence ID" value="SDT96460.1"/>
    <property type="molecule type" value="Genomic_DNA"/>
</dbReference>
<keyword evidence="6" id="KW-1185">Reference proteome</keyword>
<dbReference type="InterPro" id="IPR002678">
    <property type="entry name" value="DUF34/NIF3"/>
</dbReference>
<organism evidence="5 6">
    <name type="scientific">Schaalia radingae</name>
    <dbReference type="NCBI Taxonomy" id="131110"/>
    <lineage>
        <taxon>Bacteria</taxon>
        <taxon>Bacillati</taxon>
        <taxon>Actinomycetota</taxon>
        <taxon>Actinomycetes</taxon>
        <taxon>Actinomycetales</taxon>
        <taxon>Actinomycetaceae</taxon>
        <taxon>Schaalia</taxon>
    </lineage>
</organism>
<evidence type="ECO:0000256" key="4">
    <source>
        <dbReference type="ARBA" id="ARBA00022723"/>
    </source>
</evidence>
<dbReference type="PANTHER" id="PTHR13799:SF14">
    <property type="entry name" value="GTP CYCLOHYDROLASE 1 TYPE 2 HOMOLOG"/>
    <property type="match status" value="1"/>
</dbReference>
<dbReference type="InterPro" id="IPR036069">
    <property type="entry name" value="DUF34/NIF3_sf"/>
</dbReference>
<evidence type="ECO:0000256" key="1">
    <source>
        <dbReference type="ARBA" id="ARBA00006964"/>
    </source>
</evidence>
<comment type="similarity">
    <text evidence="1">Belongs to the GTP cyclohydrolase I type 2/NIF3 family.</text>
</comment>
<gene>
    <name evidence="5" type="ORF">SAMN04489714_1278</name>
</gene>